<keyword evidence="11 14" id="KW-0418">Kinase</keyword>
<comment type="pathway">
    <text evidence="6 14">Cofactor biosynthesis; adenosylcobalamin biosynthesis; adenosylcobalamin from cob(II)yrinate a,c-diamide: step 5/7.</text>
</comment>
<keyword evidence="12 14" id="KW-0067">ATP-binding</keyword>
<evidence type="ECO:0000256" key="15">
    <source>
        <dbReference type="PIRSR" id="PIRSR006135-1"/>
    </source>
</evidence>
<dbReference type="EMBL" id="FNWO01000013">
    <property type="protein sequence ID" value="SEH54828.1"/>
    <property type="molecule type" value="Genomic_DNA"/>
</dbReference>
<dbReference type="AlphaFoldDB" id="A0A1H6J7R2"/>
<evidence type="ECO:0000256" key="2">
    <source>
        <dbReference type="ARBA" id="ARBA00000711"/>
    </source>
</evidence>
<accession>A0A1H6J7R2</accession>
<dbReference type="PIRSF" id="PIRSF006135">
    <property type="entry name" value="CobU"/>
    <property type="match status" value="1"/>
</dbReference>
<dbReference type="Pfam" id="PF02283">
    <property type="entry name" value="CobU"/>
    <property type="match status" value="1"/>
</dbReference>
<dbReference type="SUPFAM" id="SSF52540">
    <property type="entry name" value="P-loop containing nucleoside triphosphate hydrolases"/>
    <property type="match status" value="1"/>
</dbReference>
<reference evidence="18" key="1">
    <citation type="submission" date="2016-10" db="EMBL/GenBank/DDBJ databases">
        <authorList>
            <person name="Varghese N."/>
            <person name="Submissions S."/>
        </authorList>
    </citation>
    <scope>NUCLEOTIDE SEQUENCE [LARGE SCALE GENOMIC DNA]</scope>
    <source>
        <strain evidence="18">DSM 13234</strain>
    </source>
</reference>
<evidence type="ECO:0000256" key="1">
    <source>
        <dbReference type="ARBA" id="ARBA00000312"/>
    </source>
</evidence>
<dbReference type="GO" id="GO:0005525">
    <property type="term" value="F:GTP binding"/>
    <property type="evidence" value="ECO:0007669"/>
    <property type="project" value="UniProtKB-UniRule"/>
</dbReference>
<evidence type="ECO:0000256" key="10">
    <source>
        <dbReference type="ARBA" id="ARBA00022741"/>
    </source>
</evidence>
<name>A0A1H6J7R2_MAGFU</name>
<comment type="function">
    <text evidence="4 14">Catalyzes ATP-dependent phosphorylation of adenosylcobinamide and addition of GMP to adenosylcobinamide phosphate.</text>
</comment>
<dbReference type="Gene3D" id="3.40.50.300">
    <property type="entry name" value="P-loop containing nucleotide triphosphate hydrolases"/>
    <property type="match status" value="1"/>
</dbReference>
<gene>
    <name evidence="17" type="ORF">SAMN04244559_02914</name>
</gene>
<dbReference type="UniPathway" id="UPA00148">
    <property type="reaction ID" value="UER00236"/>
</dbReference>
<comment type="similarity">
    <text evidence="7 14">Belongs to the CobU/CobP family.</text>
</comment>
<evidence type="ECO:0000256" key="3">
    <source>
        <dbReference type="ARBA" id="ARBA00001522"/>
    </source>
</evidence>
<sequence length="172" mass="18502">MSDLIFLTGPVRSGKSARAVDIARRWGGSVAFIACYASDPGDSEMAARVARHRAERPAGWLTLEAPTDVPAALAALPSPPAGVLLDSVVTWAAARFDRDDEANLAEWDRLLDAARAAPWPTLIVADEIGWSPVPMDADLRRFRDLCGWLGQRTGAAATEAWLMVAGLPLRLK</sequence>
<dbReference type="GO" id="GO:0008820">
    <property type="term" value="F:cobinamide phosphate guanylyltransferase activity"/>
    <property type="evidence" value="ECO:0007669"/>
    <property type="project" value="UniProtKB-UniRule"/>
</dbReference>
<evidence type="ECO:0000256" key="5">
    <source>
        <dbReference type="ARBA" id="ARBA00004692"/>
    </source>
</evidence>
<evidence type="ECO:0000256" key="16">
    <source>
        <dbReference type="PIRSR" id="PIRSR006135-2"/>
    </source>
</evidence>
<dbReference type="RefSeq" id="WP_074769836.1">
    <property type="nucleotide sequence ID" value="NZ_FNWO01000013.1"/>
</dbReference>
<comment type="catalytic activity">
    <reaction evidence="3">
        <text>adenosylcob(III)inamide + GTP = adenosylcob(III)inamide phosphate + GDP + H(+)</text>
        <dbReference type="Rhea" id="RHEA:15765"/>
        <dbReference type="ChEBI" id="CHEBI:2480"/>
        <dbReference type="ChEBI" id="CHEBI:15378"/>
        <dbReference type="ChEBI" id="CHEBI:37565"/>
        <dbReference type="ChEBI" id="CHEBI:58189"/>
        <dbReference type="ChEBI" id="CHEBI:58502"/>
        <dbReference type="EC" id="2.7.1.156"/>
    </reaction>
</comment>
<dbReference type="GO" id="GO:0005524">
    <property type="term" value="F:ATP binding"/>
    <property type="evidence" value="ECO:0007669"/>
    <property type="project" value="UniProtKB-UniRule"/>
</dbReference>
<feature type="binding site" evidence="16">
    <location>
        <begin position="53"/>
        <end position="56"/>
    </location>
    <ligand>
        <name>GTP</name>
        <dbReference type="ChEBI" id="CHEBI:37565"/>
    </ligand>
</feature>
<keyword evidence="8 14" id="KW-0169">Cobalamin biosynthesis</keyword>
<evidence type="ECO:0000256" key="14">
    <source>
        <dbReference type="PIRNR" id="PIRNR006135"/>
    </source>
</evidence>
<evidence type="ECO:0000256" key="7">
    <source>
        <dbReference type="ARBA" id="ARBA00007490"/>
    </source>
</evidence>
<feature type="binding site" evidence="16">
    <location>
        <position position="86"/>
    </location>
    <ligand>
        <name>GTP</name>
        <dbReference type="ChEBI" id="CHEBI:37565"/>
    </ligand>
</feature>
<dbReference type="InterPro" id="IPR027417">
    <property type="entry name" value="P-loop_NTPase"/>
</dbReference>
<dbReference type="PANTHER" id="PTHR34848">
    <property type="match status" value="1"/>
</dbReference>
<keyword evidence="17" id="KW-0548">Nucleotidyltransferase</keyword>
<evidence type="ECO:0000256" key="9">
    <source>
        <dbReference type="ARBA" id="ARBA00022679"/>
    </source>
</evidence>
<evidence type="ECO:0000313" key="18">
    <source>
        <dbReference type="Proteomes" id="UP000182983"/>
    </source>
</evidence>
<evidence type="ECO:0000256" key="8">
    <source>
        <dbReference type="ARBA" id="ARBA00022573"/>
    </source>
</evidence>
<evidence type="ECO:0000256" key="12">
    <source>
        <dbReference type="ARBA" id="ARBA00022840"/>
    </source>
</evidence>
<evidence type="ECO:0000256" key="11">
    <source>
        <dbReference type="ARBA" id="ARBA00022777"/>
    </source>
</evidence>
<keyword evidence="9 14" id="KW-0808">Transferase</keyword>
<feature type="binding site" evidence="16">
    <location>
        <position position="64"/>
    </location>
    <ligand>
        <name>GTP</name>
        <dbReference type="ChEBI" id="CHEBI:37565"/>
    </ligand>
</feature>
<comment type="pathway">
    <text evidence="5 14">Cofactor biosynthesis; adenosylcobalamin biosynthesis; adenosylcobalamin from cob(II)yrinate a,c-diamide: step 6/7.</text>
</comment>
<keyword evidence="10 14" id="KW-0547">Nucleotide-binding</keyword>
<dbReference type="OrthoDB" id="9788370at2"/>
<comment type="catalytic activity">
    <reaction evidence="1 14">
        <text>adenosylcob(III)inamide + ATP = adenosylcob(III)inamide phosphate + ADP + H(+)</text>
        <dbReference type="Rhea" id="RHEA:15769"/>
        <dbReference type="ChEBI" id="CHEBI:2480"/>
        <dbReference type="ChEBI" id="CHEBI:15378"/>
        <dbReference type="ChEBI" id="CHEBI:30616"/>
        <dbReference type="ChEBI" id="CHEBI:58502"/>
        <dbReference type="ChEBI" id="CHEBI:456216"/>
        <dbReference type="EC" id="2.7.1.156"/>
    </reaction>
</comment>
<feature type="active site" description="GMP-histidine intermediate" evidence="15">
    <location>
        <position position="52"/>
    </location>
</feature>
<keyword evidence="18" id="KW-1185">Reference proteome</keyword>
<protein>
    <recommendedName>
        <fullName evidence="14">Bifunctional adenosylcobalamin biosynthesis protein</fullName>
        <ecNumber evidence="14">2.7.1.156</ecNumber>
        <ecNumber evidence="14">2.7.7.62</ecNumber>
    </recommendedName>
</protein>
<keyword evidence="13 14" id="KW-0342">GTP-binding</keyword>
<dbReference type="EC" id="2.7.7.62" evidence="14"/>
<dbReference type="EC" id="2.7.1.156" evidence="14"/>
<proteinExistence type="inferred from homology"/>
<evidence type="ECO:0000256" key="13">
    <source>
        <dbReference type="ARBA" id="ARBA00023134"/>
    </source>
</evidence>
<dbReference type="CDD" id="cd00544">
    <property type="entry name" value="CobU"/>
    <property type="match status" value="1"/>
</dbReference>
<dbReference type="Proteomes" id="UP000182983">
    <property type="component" value="Unassembled WGS sequence"/>
</dbReference>
<comment type="catalytic activity">
    <reaction evidence="2 14">
        <text>adenosylcob(III)inamide phosphate + GTP + H(+) = adenosylcob(III)inamide-GDP + diphosphate</text>
        <dbReference type="Rhea" id="RHEA:22712"/>
        <dbReference type="ChEBI" id="CHEBI:15378"/>
        <dbReference type="ChEBI" id="CHEBI:33019"/>
        <dbReference type="ChEBI" id="CHEBI:37565"/>
        <dbReference type="ChEBI" id="CHEBI:58502"/>
        <dbReference type="ChEBI" id="CHEBI:60487"/>
        <dbReference type="EC" id="2.7.7.62"/>
    </reaction>
</comment>
<organism evidence="17 18">
    <name type="scientific">Magnetospirillum fulvum</name>
    <name type="common">Rhodospirillum fulvum</name>
    <dbReference type="NCBI Taxonomy" id="1082"/>
    <lineage>
        <taxon>Bacteria</taxon>
        <taxon>Pseudomonadati</taxon>
        <taxon>Pseudomonadota</taxon>
        <taxon>Alphaproteobacteria</taxon>
        <taxon>Rhodospirillales</taxon>
        <taxon>Rhodospirillaceae</taxon>
        <taxon>Magnetospirillum</taxon>
    </lineage>
</organism>
<feature type="binding site" evidence="16">
    <location>
        <begin position="9"/>
        <end position="16"/>
    </location>
    <ligand>
        <name>GTP</name>
        <dbReference type="ChEBI" id="CHEBI:37565"/>
    </ligand>
</feature>
<dbReference type="GO" id="GO:0043752">
    <property type="term" value="F:adenosylcobinamide kinase activity"/>
    <property type="evidence" value="ECO:0007669"/>
    <property type="project" value="UniProtKB-EC"/>
</dbReference>
<dbReference type="GO" id="GO:0009236">
    <property type="term" value="P:cobalamin biosynthetic process"/>
    <property type="evidence" value="ECO:0007669"/>
    <property type="project" value="UniProtKB-UniRule"/>
</dbReference>
<dbReference type="InterPro" id="IPR003203">
    <property type="entry name" value="CobU/CobP"/>
</dbReference>
<dbReference type="PANTHER" id="PTHR34848:SF1">
    <property type="entry name" value="BIFUNCTIONAL ADENOSYLCOBALAMIN BIOSYNTHESIS PROTEIN COBU"/>
    <property type="match status" value="1"/>
</dbReference>
<evidence type="ECO:0000256" key="4">
    <source>
        <dbReference type="ARBA" id="ARBA00003889"/>
    </source>
</evidence>
<evidence type="ECO:0000256" key="6">
    <source>
        <dbReference type="ARBA" id="ARBA00005159"/>
    </source>
</evidence>
<evidence type="ECO:0000313" key="17">
    <source>
        <dbReference type="EMBL" id="SEH54828.1"/>
    </source>
</evidence>